<comment type="caution">
    <text evidence="3">The sequence shown here is derived from an EMBL/GenBank/DDBJ whole genome shotgun (WGS) entry which is preliminary data.</text>
</comment>
<proteinExistence type="predicted"/>
<evidence type="ECO:0000259" key="2">
    <source>
        <dbReference type="Pfam" id="PF03358"/>
    </source>
</evidence>
<dbReference type="EMBL" id="JAUCDY010000004">
    <property type="protein sequence ID" value="MDM7857652.1"/>
    <property type="molecule type" value="Genomic_DNA"/>
</dbReference>
<sequence length="155" mass="16766">MTSKSLLIVAHTPSGNTDLMVKAICTGAREAQVNQLIVRRQAALSTTAQDVLSADGVILFTPENLGYMSGALKDFFDRIYYPVLEQKQGLPCAVVIRAGHDGTGTQKAIESILTGLRWKQAQAPLLCRGVWRDDFIQSCEELGKTIAVGIDAGIF</sequence>
<dbReference type="InterPro" id="IPR029039">
    <property type="entry name" value="Flavoprotein-like_sf"/>
</dbReference>
<dbReference type="Pfam" id="PF03358">
    <property type="entry name" value="FMN_red"/>
    <property type="match status" value="1"/>
</dbReference>
<protein>
    <submittedName>
        <fullName evidence="3">NAD(P)H-dependent oxidoreductase</fullName>
    </submittedName>
</protein>
<dbReference type="SUPFAM" id="SSF52218">
    <property type="entry name" value="Flavoproteins"/>
    <property type="match status" value="1"/>
</dbReference>
<dbReference type="Gene3D" id="3.40.50.360">
    <property type="match status" value="1"/>
</dbReference>
<keyword evidence="1" id="KW-0288">FMN</keyword>
<keyword evidence="1" id="KW-0285">Flavoprotein</keyword>
<evidence type="ECO:0000256" key="1">
    <source>
        <dbReference type="ARBA" id="ARBA00022643"/>
    </source>
</evidence>
<accession>A0ABT7SN90</accession>
<organism evidence="3 4">
    <name type="scientific">Thiopseudomonas acetoxidans</name>
    <dbReference type="NCBI Taxonomy" id="3041622"/>
    <lineage>
        <taxon>Bacteria</taxon>
        <taxon>Pseudomonadati</taxon>
        <taxon>Pseudomonadota</taxon>
        <taxon>Gammaproteobacteria</taxon>
        <taxon>Pseudomonadales</taxon>
        <taxon>Pseudomonadaceae</taxon>
        <taxon>Thiopseudomonas</taxon>
    </lineage>
</organism>
<keyword evidence="4" id="KW-1185">Reference proteome</keyword>
<dbReference type="InterPro" id="IPR005025">
    <property type="entry name" value="FMN_Rdtase-like_dom"/>
</dbReference>
<gene>
    <name evidence="3" type="ORF">QEZ41_05100</name>
</gene>
<feature type="domain" description="NADPH-dependent FMN reductase-like" evidence="2">
    <location>
        <begin position="32"/>
        <end position="117"/>
    </location>
</feature>
<dbReference type="Proteomes" id="UP001241056">
    <property type="component" value="Unassembled WGS sequence"/>
</dbReference>
<reference evidence="3 4" key="1">
    <citation type="submission" date="2023-06" db="EMBL/GenBank/DDBJ databases">
        <title>Thiopseudomonas sp. CY1220 draft genome sequence.</title>
        <authorList>
            <person name="Zhao G."/>
            <person name="An M."/>
        </authorList>
    </citation>
    <scope>NUCLEOTIDE SEQUENCE [LARGE SCALE GENOMIC DNA]</scope>
    <source>
        <strain evidence="3 4">CY1220</strain>
    </source>
</reference>
<name>A0ABT7SN90_9GAMM</name>
<evidence type="ECO:0000313" key="3">
    <source>
        <dbReference type="EMBL" id="MDM7857652.1"/>
    </source>
</evidence>
<evidence type="ECO:0000313" key="4">
    <source>
        <dbReference type="Proteomes" id="UP001241056"/>
    </source>
</evidence>
<dbReference type="RefSeq" id="WP_289410311.1">
    <property type="nucleotide sequence ID" value="NZ_JAUCDY010000004.1"/>
</dbReference>